<comment type="caution">
    <text evidence="5">The sequence shown here is derived from an EMBL/GenBank/DDBJ whole genome shotgun (WGS) entry which is preliminary data.</text>
</comment>
<dbReference type="Gene3D" id="1.10.1200.10">
    <property type="entry name" value="ACP-like"/>
    <property type="match status" value="1"/>
</dbReference>
<dbReference type="PROSITE" id="PS00012">
    <property type="entry name" value="PHOSPHOPANTETHEINE"/>
    <property type="match status" value="1"/>
</dbReference>
<dbReference type="GO" id="GO:0043041">
    <property type="term" value="P:amino acid activation for nonribosomal peptide biosynthetic process"/>
    <property type="evidence" value="ECO:0007669"/>
    <property type="project" value="TreeGrafter"/>
</dbReference>
<keyword evidence="2" id="KW-0596">Phosphopantetheine</keyword>
<dbReference type="RefSeq" id="WP_051861409.1">
    <property type="nucleotide sequence ID" value="NZ_CAWLZI010000274.1"/>
</dbReference>
<dbReference type="InterPro" id="IPR000873">
    <property type="entry name" value="AMP-dep_synth/lig_dom"/>
</dbReference>
<keyword evidence="3" id="KW-0597">Phosphoprotein</keyword>
<dbReference type="InterPro" id="IPR041464">
    <property type="entry name" value="TubC_N"/>
</dbReference>
<protein>
    <submittedName>
        <fullName evidence="5">Similar to peptide synthetases (Modular protein)</fullName>
    </submittedName>
</protein>
<gene>
    <name evidence="5" type="ORF">XBKQ1_2930020</name>
</gene>
<dbReference type="EMBL" id="CBSY010000216">
    <property type="protein sequence ID" value="CDH21163.1"/>
    <property type="molecule type" value="Genomic_DNA"/>
</dbReference>
<dbReference type="Pfam" id="PF18563">
    <property type="entry name" value="TubC_N"/>
    <property type="match status" value="1"/>
</dbReference>
<dbReference type="InterPro" id="IPR044894">
    <property type="entry name" value="TubC_N_sf"/>
</dbReference>
<dbReference type="InterPro" id="IPR006162">
    <property type="entry name" value="Ppantetheine_attach_site"/>
</dbReference>
<proteinExistence type="predicted"/>
<evidence type="ECO:0000313" key="5">
    <source>
        <dbReference type="EMBL" id="CDH21163.1"/>
    </source>
</evidence>
<dbReference type="GO" id="GO:0044550">
    <property type="term" value="P:secondary metabolite biosynthetic process"/>
    <property type="evidence" value="ECO:0007669"/>
    <property type="project" value="TreeGrafter"/>
</dbReference>
<dbReference type="Gene3D" id="2.30.38.10">
    <property type="entry name" value="Luciferase, Domain 3"/>
    <property type="match status" value="1"/>
</dbReference>
<dbReference type="HOGENOM" id="CLU_000022_2_10_6"/>
<dbReference type="GO" id="GO:0003824">
    <property type="term" value="F:catalytic activity"/>
    <property type="evidence" value="ECO:0007669"/>
    <property type="project" value="InterPro"/>
</dbReference>
<keyword evidence="6" id="KW-1185">Reference proteome</keyword>
<accession>A0A077PJI1</accession>
<feature type="domain" description="Carrier" evidence="4">
    <location>
        <begin position="1090"/>
        <end position="1165"/>
    </location>
</feature>
<dbReference type="SUPFAM" id="SSF52777">
    <property type="entry name" value="CoA-dependent acyltransferases"/>
    <property type="match status" value="4"/>
</dbReference>
<dbReference type="FunFam" id="3.40.50.980:FF:000001">
    <property type="entry name" value="Non-ribosomal peptide synthetase"/>
    <property type="match status" value="1"/>
</dbReference>
<evidence type="ECO:0000259" key="4">
    <source>
        <dbReference type="PROSITE" id="PS50075"/>
    </source>
</evidence>
<dbReference type="SUPFAM" id="SSF56801">
    <property type="entry name" value="Acetyl-CoA synthetase-like"/>
    <property type="match status" value="1"/>
</dbReference>
<dbReference type="Gene3D" id="3.30.559.30">
    <property type="entry name" value="Nonribosomal peptide synthetase, condensation domain"/>
    <property type="match status" value="2"/>
</dbReference>
<dbReference type="InterPro" id="IPR010071">
    <property type="entry name" value="AA_adenyl_dom"/>
</dbReference>
<dbReference type="CDD" id="cd05930">
    <property type="entry name" value="A_NRPS"/>
    <property type="match status" value="1"/>
</dbReference>
<dbReference type="InterPro" id="IPR009081">
    <property type="entry name" value="PP-bd_ACP"/>
</dbReference>
<dbReference type="Gene3D" id="3.40.50.980">
    <property type="match status" value="2"/>
</dbReference>
<dbReference type="PANTHER" id="PTHR45527">
    <property type="entry name" value="NONRIBOSOMAL PEPTIDE SYNTHETASE"/>
    <property type="match status" value="1"/>
</dbReference>
<dbReference type="InterPro" id="IPR036736">
    <property type="entry name" value="ACP-like_sf"/>
</dbReference>
<dbReference type="FunFam" id="3.40.50.12780:FF:000012">
    <property type="entry name" value="Non-ribosomal peptide synthetase"/>
    <property type="match status" value="1"/>
</dbReference>
<name>A0A077PJI1_XENBV</name>
<dbReference type="CDD" id="cd19531">
    <property type="entry name" value="LCL_NRPS-like"/>
    <property type="match status" value="1"/>
</dbReference>
<sequence>MKHAAQIVNDALEQGIILFVSDSRLKYKTDRDSIPPELLNEWKTHKQALIDFLNQLDADSTMNVPQLHATDRNGHSEPAPLSFAQQRLWFIDQFTEGSPQYNCTGDFRLRETLNFNAFNAAVHSLLERHEVLRTHFKVIDKEPRQITSTSYELPIAEHDLSGLNTREQKWLTQQLYKEESNKVFDLSADLMLRIRLIKLADNDHIILYTLHHIACDGWSMAIFFNELITLYRAYCTGNVNPLPPLPIQYADYAQWQRNWLQGNVLQQQLSYWQEQLSGIAPLHPLPLDNPRSAKQTFEGRLHTQTIEKTLTQAINSLCKKHEVTLFMFMETAFSVLLSRYSNEKDIVVGTVIAGRTHRNVEPLIGFFVNSLIIRTDLSGQPTFSELLKRNSRTILDAYAHQDLPFEMLVEKIRPERNLNYNPVFQIAFIVQNNQRDTSIEEDSSIAFDERPILNARLDLEVHIYEENGELSLHWVYNTDLFESATIDRLIANYSSLLSSIVTAMQRSAEAEPSIDEILFLDKAEQRILLDEWNAPHDHSQRGRCFHEMFEMQAKQNPNNTAIVFGDSAMSYQELNARSNQLAHYLIEQGVKPETLVGLCMPRSLQAVVALLGILKAGGAYMPLDPNYPKARLQYILEHSGTELILTKHHLQDELPLSQQQVILMDDDQVQSHLHGLSSENIQVRPELLTENSLAYVIYTSGSTGKPKGVMLEHKGWVSFTVSLAALFGVDVNSRGLQFTTWSFDVSIFELSMILAQGASLHLISEAQYHTPALLDDIIEKHQITHAVLPPVLLPHLAPEKWRSVSTLIVAGEAITPKVAVQWMQGRKFFNGYGPTETTVCVTIGQLTGEKVTIGKPLYNTVIRILDAKGNLAPIGAAGELCVGGIQLARGYLNAPEITARQFIQDPFSDNPTDRLYRTGDLVRWSSSGNLEFIGRIDSQVKIRGYRIELGEIESVLTAHDALSNAVIIANSHDDEDKKLIAYVCPTSDWLAENAAVFKGESLERLTAASEDQDTQNAPQTHCADYPQMAAIRGELSEILESYLKEHLPDYMVPSVYIPLELLPLTPNKKVDKKALPAPNESDLRRQVYVAPRYPTEQQLCQIWQELLKLSQVGIHDNFFALGGHSLLAVQITTAIKETLADGFTVRQLFENPTIAQISAIVSALENRGAAIDIPVQKSDNTPTLISHCQQLFWSLIQEKERESGFHMPVFLLLRGKLNRIALQKSLNTLLNRHESLRLKFHEENGQVFMQPTHNMTLDLPIIETFLTDTERGKLPVALKKIWVEKLRIPFDLYNGPLIRAFLVPVDETGSVLILDMHHIISDGWSVNTIINELRNLYAAYSQGQEPNLPLPGLQYSDYADLLRKYHVTEAYQEQLRFWQQQLSDFTPEYDFPTDVNRDMVANGLLKMHDINISTSSMEAALQYCKIHQITPYMLFMALWHTCLFMYSGVPQIIVTSPNADRTHRNSHNTVGLFLNFLMVKSTINQEMTLRDIVKQVSRTVHTAQANSDVHAAAIVEAVGERARNAIFHLAFNYLDFPNDEEWSLTELTMEPITIDYSDMASTQPLGMLITKHQQGINYQIGYNSALYTTETIDYLAGLYATLLNAIVSGRENESISRFNDSFQSIVTASDDTGE</sequence>
<reference evidence="5" key="1">
    <citation type="submission" date="2013-07" db="EMBL/GenBank/DDBJ databases">
        <title>Sub-species coevolution in mutualistic symbiosis.</title>
        <authorList>
            <person name="Murfin K."/>
            <person name="Klassen J."/>
            <person name="Lee M."/>
            <person name="Forst S."/>
            <person name="Stock P."/>
            <person name="Goodrich-Blair H."/>
        </authorList>
    </citation>
    <scope>NUCLEOTIDE SEQUENCE [LARGE SCALE GENOMIC DNA]</scope>
    <source>
        <strain evidence="5">Kraussei Quebec</strain>
    </source>
</reference>
<dbReference type="PANTHER" id="PTHR45527:SF1">
    <property type="entry name" value="FATTY ACID SYNTHASE"/>
    <property type="match status" value="1"/>
</dbReference>
<dbReference type="InterPro" id="IPR045851">
    <property type="entry name" value="AMP-bd_C_sf"/>
</dbReference>
<dbReference type="Proteomes" id="UP000028500">
    <property type="component" value="Unassembled WGS sequence"/>
</dbReference>
<comment type="cofactor">
    <cofactor evidence="1">
        <name>pantetheine 4'-phosphate</name>
        <dbReference type="ChEBI" id="CHEBI:47942"/>
    </cofactor>
</comment>
<dbReference type="OrthoDB" id="9757559at2"/>
<dbReference type="Pfam" id="PF00550">
    <property type="entry name" value="PP-binding"/>
    <property type="match status" value="1"/>
</dbReference>
<evidence type="ECO:0000256" key="2">
    <source>
        <dbReference type="ARBA" id="ARBA00022450"/>
    </source>
</evidence>
<dbReference type="InterPro" id="IPR001242">
    <property type="entry name" value="Condensation_dom"/>
</dbReference>
<evidence type="ECO:0000256" key="1">
    <source>
        <dbReference type="ARBA" id="ARBA00001957"/>
    </source>
</evidence>
<dbReference type="NCBIfam" id="TIGR01733">
    <property type="entry name" value="AA-adenyl-dom"/>
    <property type="match status" value="1"/>
</dbReference>
<dbReference type="GO" id="GO:0031177">
    <property type="term" value="F:phosphopantetheine binding"/>
    <property type="evidence" value="ECO:0007669"/>
    <property type="project" value="TreeGrafter"/>
</dbReference>
<dbReference type="InterPro" id="IPR020845">
    <property type="entry name" value="AMP-binding_CS"/>
</dbReference>
<dbReference type="InterPro" id="IPR023213">
    <property type="entry name" value="CAT-like_dom_sf"/>
</dbReference>
<dbReference type="GO" id="GO:0005737">
    <property type="term" value="C:cytoplasm"/>
    <property type="evidence" value="ECO:0007669"/>
    <property type="project" value="TreeGrafter"/>
</dbReference>
<evidence type="ECO:0000256" key="3">
    <source>
        <dbReference type="ARBA" id="ARBA00022553"/>
    </source>
</evidence>
<dbReference type="PROSITE" id="PS50075">
    <property type="entry name" value="CARRIER"/>
    <property type="match status" value="1"/>
</dbReference>
<dbReference type="Gene3D" id="3.30.559.10">
    <property type="entry name" value="Chloramphenicol acetyltransferase-like domain"/>
    <property type="match status" value="2"/>
</dbReference>
<organism evidence="5 6">
    <name type="scientific">Xenorhabdus bovienii str. kraussei Quebec</name>
    <dbReference type="NCBI Taxonomy" id="1398203"/>
    <lineage>
        <taxon>Bacteria</taxon>
        <taxon>Pseudomonadati</taxon>
        <taxon>Pseudomonadota</taxon>
        <taxon>Gammaproteobacteria</taxon>
        <taxon>Enterobacterales</taxon>
        <taxon>Morganellaceae</taxon>
        <taxon>Xenorhabdus</taxon>
    </lineage>
</organism>
<dbReference type="Pfam" id="PF00668">
    <property type="entry name" value="Condensation"/>
    <property type="match status" value="2"/>
</dbReference>
<dbReference type="Pfam" id="PF00501">
    <property type="entry name" value="AMP-binding"/>
    <property type="match status" value="1"/>
</dbReference>
<dbReference type="FunFam" id="3.30.559.10:FF:000012">
    <property type="entry name" value="Non-ribosomal peptide synthetase"/>
    <property type="match status" value="1"/>
</dbReference>
<dbReference type="Gene3D" id="3.30.300.30">
    <property type="match status" value="1"/>
</dbReference>
<dbReference type="FunFam" id="1.10.1200.10:FF:000005">
    <property type="entry name" value="Nonribosomal peptide synthetase 1"/>
    <property type="match status" value="1"/>
</dbReference>
<dbReference type="SUPFAM" id="SSF47336">
    <property type="entry name" value="ACP-like"/>
    <property type="match status" value="1"/>
</dbReference>
<dbReference type="Gene3D" id="1.10.10.1830">
    <property type="entry name" value="Non-ribosomal peptide synthase, adenylation domain"/>
    <property type="match status" value="1"/>
</dbReference>
<evidence type="ECO:0000313" key="6">
    <source>
        <dbReference type="Proteomes" id="UP000028500"/>
    </source>
</evidence>
<dbReference type="PROSITE" id="PS00455">
    <property type="entry name" value="AMP_BINDING"/>
    <property type="match status" value="1"/>
</dbReference>